<feature type="transmembrane region" description="Helical" evidence="1">
    <location>
        <begin position="103"/>
        <end position="123"/>
    </location>
</feature>
<keyword evidence="1" id="KW-0812">Transmembrane</keyword>
<accession>A0ABW4YJW6</accession>
<reference evidence="4" key="1">
    <citation type="journal article" date="2019" name="Int. J. Syst. Evol. Microbiol.">
        <title>The Global Catalogue of Microorganisms (GCM) 10K type strain sequencing project: providing services to taxonomists for standard genome sequencing and annotation.</title>
        <authorList>
            <consortium name="The Broad Institute Genomics Platform"/>
            <consortium name="The Broad Institute Genome Sequencing Center for Infectious Disease"/>
            <person name="Wu L."/>
            <person name="Ma J."/>
        </authorList>
    </citation>
    <scope>NUCLEOTIDE SEQUENCE [LARGE SCALE GENOMIC DNA]</scope>
    <source>
        <strain evidence="4">GH52</strain>
    </source>
</reference>
<evidence type="ECO:0000259" key="2">
    <source>
        <dbReference type="Pfam" id="PF13490"/>
    </source>
</evidence>
<sequence length="203" mass="23037">MNCDDVQTLLGSYIDMSLDDELKQYIDEHLVHCDHCLEYYGNMDEELFQMEYDNLESSYDPLATPSLDRMNDNVMKQIFQEESWLAPTTVKSYSFSKYFRRNLAIIVTVCMAILTSALFMMLFNQQPESLDIASMSGFMDPSLASADPAPISASFYAEVPVASISDPIILTLVPTFPQYYIALSLIGIVMALLSLNWISRTRN</sequence>
<proteinExistence type="predicted"/>
<name>A0ABW4YJW6_9BACL</name>
<protein>
    <submittedName>
        <fullName evidence="3">Anti-sigma factor family protein</fullName>
    </submittedName>
</protein>
<dbReference type="EMBL" id="JBHUHO010000029">
    <property type="protein sequence ID" value="MFD2115946.1"/>
    <property type="molecule type" value="Genomic_DNA"/>
</dbReference>
<gene>
    <name evidence="3" type="ORF">ACFSJH_09445</name>
</gene>
<keyword evidence="4" id="KW-1185">Reference proteome</keyword>
<feature type="domain" description="Putative zinc-finger" evidence="2">
    <location>
        <begin position="3"/>
        <end position="36"/>
    </location>
</feature>
<evidence type="ECO:0000256" key="1">
    <source>
        <dbReference type="SAM" id="Phobius"/>
    </source>
</evidence>
<keyword evidence="1" id="KW-0472">Membrane</keyword>
<evidence type="ECO:0000313" key="3">
    <source>
        <dbReference type="EMBL" id="MFD2115946.1"/>
    </source>
</evidence>
<organism evidence="3 4">
    <name type="scientific">Paenibacillus yanchengensis</name>
    <dbReference type="NCBI Taxonomy" id="2035833"/>
    <lineage>
        <taxon>Bacteria</taxon>
        <taxon>Bacillati</taxon>
        <taxon>Bacillota</taxon>
        <taxon>Bacilli</taxon>
        <taxon>Bacillales</taxon>
        <taxon>Paenibacillaceae</taxon>
        <taxon>Paenibacillus</taxon>
    </lineage>
</organism>
<comment type="caution">
    <text evidence="3">The sequence shown here is derived from an EMBL/GenBank/DDBJ whole genome shotgun (WGS) entry which is preliminary data.</text>
</comment>
<dbReference type="RefSeq" id="WP_377771627.1">
    <property type="nucleotide sequence ID" value="NZ_JBHUHO010000029.1"/>
</dbReference>
<dbReference type="Proteomes" id="UP001597362">
    <property type="component" value="Unassembled WGS sequence"/>
</dbReference>
<evidence type="ECO:0000313" key="4">
    <source>
        <dbReference type="Proteomes" id="UP001597362"/>
    </source>
</evidence>
<dbReference type="InterPro" id="IPR027383">
    <property type="entry name" value="Znf_put"/>
</dbReference>
<keyword evidence="1" id="KW-1133">Transmembrane helix</keyword>
<dbReference type="Pfam" id="PF13490">
    <property type="entry name" value="zf-HC2"/>
    <property type="match status" value="1"/>
</dbReference>
<feature type="transmembrane region" description="Helical" evidence="1">
    <location>
        <begin position="179"/>
        <end position="198"/>
    </location>
</feature>